<gene>
    <name evidence="2" type="ORF">KHC33_14160</name>
</gene>
<organism evidence="2 3">
    <name type="scientific">Methanospirillum purgamenti</name>
    <dbReference type="NCBI Taxonomy" id="2834276"/>
    <lineage>
        <taxon>Archaea</taxon>
        <taxon>Methanobacteriati</taxon>
        <taxon>Methanobacteriota</taxon>
        <taxon>Stenosarchaea group</taxon>
        <taxon>Methanomicrobia</taxon>
        <taxon>Methanomicrobiales</taxon>
        <taxon>Methanospirillaceae</taxon>
        <taxon>Methanospirillum</taxon>
    </lineage>
</organism>
<sequence>MGTYTMNYEEEEPVVIENIRKSTASGRTRDGGTHQFVEFILGHENFAVNLFHTREVITPTEITPLPNAPAYITGIMDLRGIITTIVDLKQMMNIQTSSDGKKRARIIILDQDISKKPVGILVDDVSSVTTYAAGDIDHDADDTAHRGRSILGVIRRKGKEGGKDGHSLVLWLDIHAMIERISGEI</sequence>
<dbReference type="GO" id="GO:0005829">
    <property type="term" value="C:cytosol"/>
    <property type="evidence" value="ECO:0007669"/>
    <property type="project" value="TreeGrafter"/>
</dbReference>
<dbReference type="AlphaFoldDB" id="A0A8E7EH11"/>
<dbReference type="RefSeq" id="WP_214419261.1">
    <property type="nucleotide sequence ID" value="NZ_CP075546.1"/>
</dbReference>
<dbReference type="Pfam" id="PF01584">
    <property type="entry name" value="CheW"/>
    <property type="match status" value="1"/>
</dbReference>
<name>A0A8E7EH11_9EURY</name>
<dbReference type="Proteomes" id="UP000680656">
    <property type="component" value="Chromosome"/>
</dbReference>
<dbReference type="EMBL" id="CP075546">
    <property type="protein sequence ID" value="QVV88452.1"/>
    <property type="molecule type" value="Genomic_DNA"/>
</dbReference>
<dbReference type="GO" id="GO:0006935">
    <property type="term" value="P:chemotaxis"/>
    <property type="evidence" value="ECO:0007669"/>
    <property type="project" value="InterPro"/>
</dbReference>
<dbReference type="PROSITE" id="PS50851">
    <property type="entry name" value="CHEW"/>
    <property type="match status" value="1"/>
</dbReference>
<evidence type="ECO:0000313" key="3">
    <source>
        <dbReference type="Proteomes" id="UP000680656"/>
    </source>
</evidence>
<dbReference type="KEGG" id="mrtj:KHC33_14160"/>
<feature type="domain" description="CheW-like" evidence="1">
    <location>
        <begin position="33"/>
        <end position="183"/>
    </location>
</feature>
<dbReference type="InterPro" id="IPR002545">
    <property type="entry name" value="CheW-lke_dom"/>
</dbReference>
<dbReference type="SMART" id="SM00260">
    <property type="entry name" value="CheW"/>
    <property type="match status" value="1"/>
</dbReference>
<evidence type="ECO:0000259" key="1">
    <source>
        <dbReference type="PROSITE" id="PS50851"/>
    </source>
</evidence>
<dbReference type="InterPro" id="IPR039315">
    <property type="entry name" value="CheW"/>
</dbReference>
<keyword evidence="3" id="KW-1185">Reference proteome</keyword>
<dbReference type="InterPro" id="IPR036061">
    <property type="entry name" value="CheW-like_dom_sf"/>
</dbReference>
<dbReference type="Gene3D" id="2.40.50.180">
    <property type="entry name" value="CheA-289, Domain 4"/>
    <property type="match status" value="1"/>
</dbReference>
<dbReference type="PANTHER" id="PTHR22617">
    <property type="entry name" value="CHEMOTAXIS SENSOR HISTIDINE KINASE-RELATED"/>
    <property type="match status" value="1"/>
</dbReference>
<accession>A0A8E7EH11</accession>
<dbReference type="Gene3D" id="2.30.30.40">
    <property type="entry name" value="SH3 Domains"/>
    <property type="match status" value="1"/>
</dbReference>
<proteinExistence type="predicted"/>
<protein>
    <submittedName>
        <fullName evidence="2">Chemotaxis protein CheW</fullName>
    </submittedName>
</protein>
<reference evidence="2 3" key="1">
    <citation type="submission" date="2021-05" db="EMBL/GenBank/DDBJ databases">
        <title>A novel Methanospirillum isolate from a pyrite-forming mixed culture.</title>
        <authorList>
            <person name="Bunk B."/>
            <person name="Sproer C."/>
            <person name="Spring S."/>
            <person name="Pester M."/>
        </authorList>
    </citation>
    <scope>NUCLEOTIDE SEQUENCE [LARGE SCALE GENOMIC DNA]</scope>
    <source>
        <strain evidence="2 3">J.3.6.1-F.2.7.3</strain>
    </source>
</reference>
<dbReference type="PANTHER" id="PTHR22617:SF23">
    <property type="entry name" value="CHEMOTAXIS PROTEIN CHEW"/>
    <property type="match status" value="1"/>
</dbReference>
<dbReference type="GO" id="GO:0007165">
    <property type="term" value="P:signal transduction"/>
    <property type="evidence" value="ECO:0007669"/>
    <property type="project" value="InterPro"/>
</dbReference>
<evidence type="ECO:0000313" key="2">
    <source>
        <dbReference type="EMBL" id="QVV88452.1"/>
    </source>
</evidence>
<dbReference type="SUPFAM" id="SSF50341">
    <property type="entry name" value="CheW-like"/>
    <property type="match status" value="1"/>
</dbReference>
<dbReference type="GeneID" id="65098350"/>